<evidence type="ECO:0000256" key="10">
    <source>
        <dbReference type="SAM" id="SignalP"/>
    </source>
</evidence>
<dbReference type="Pfam" id="PF17771">
    <property type="entry name" value="ADAMTS_CR_2"/>
    <property type="match status" value="1"/>
</dbReference>
<dbReference type="InterPro" id="IPR041645">
    <property type="entry name" value="ADAMTS_CR_2"/>
</dbReference>
<feature type="compositionally biased region" description="Basic residues" evidence="9">
    <location>
        <begin position="861"/>
        <end position="873"/>
    </location>
</feature>
<evidence type="ECO:0000256" key="2">
    <source>
        <dbReference type="ARBA" id="ARBA00022723"/>
    </source>
</evidence>
<evidence type="ECO:0000256" key="7">
    <source>
        <dbReference type="ARBA" id="ARBA00023180"/>
    </source>
</evidence>
<keyword evidence="3" id="KW-0378">Hydrolase</keyword>
<keyword evidence="4 8" id="KW-0862">Zinc</keyword>
<dbReference type="Pfam" id="PF13688">
    <property type="entry name" value="Reprolysin_5"/>
    <property type="match status" value="1"/>
</dbReference>
<dbReference type="GO" id="GO:0004222">
    <property type="term" value="F:metalloendopeptidase activity"/>
    <property type="evidence" value="ECO:0007669"/>
    <property type="project" value="InterPro"/>
</dbReference>
<dbReference type="EMBL" id="NEDP02005591">
    <property type="protein sequence ID" value="OWF37336.1"/>
    <property type="molecule type" value="Genomic_DNA"/>
</dbReference>
<comment type="caution">
    <text evidence="8">Lacks conserved residue(s) required for the propagation of feature annotation.</text>
</comment>
<keyword evidence="6" id="KW-1015">Disulfide bond</keyword>
<feature type="chain" id="PRO_5013188257" evidence="10">
    <location>
        <begin position="25"/>
        <end position="1088"/>
    </location>
</feature>
<feature type="binding site" evidence="8">
    <location>
        <position position="416"/>
    </location>
    <ligand>
        <name>Zn(2+)</name>
        <dbReference type="ChEBI" id="CHEBI:29105"/>
        <note>catalytic</note>
    </ligand>
</feature>
<feature type="compositionally biased region" description="Polar residues" evidence="9">
    <location>
        <begin position="774"/>
        <end position="798"/>
    </location>
</feature>
<organism evidence="12 13">
    <name type="scientific">Mizuhopecten yessoensis</name>
    <name type="common">Japanese scallop</name>
    <name type="synonym">Patinopecten yessoensis</name>
    <dbReference type="NCBI Taxonomy" id="6573"/>
    <lineage>
        <taxon>Eukaryota</taxon>
        <taxon>Metazoa</taxon>
        <taxon>Spiralia</taxon>
        <taxon>Lophotrochozoa</taxon>
        <taxon>Mollusca</taxon>
        <taxon>Bivalvia</taxon>
        <taxon>Autobranchia</taxon>
        <taxon>Pteriomorphia</taxon>
        <taxon>Pectinida</taxon>
        <taxon>Pectinoidea</taxon>
        <taxon>Pectinidae</taxon>
        <taxon>Mizuhopecten</taxon>
    </lineage>
</organism>
<keyword evidence="7" id="KW-0325">Glycoprotein</keyword>
<feature type="region of interest" description="Disordered" evidence="9">
    <location>
        <begin position="706"/>
        <end position="725"/>
    </location>
</feature>
<sequence>MASAVWTCVRIIGLIWISVHGCLSQNDTTIEVAVVEDNLPANEQESPSLPTNLNMTINLFQNNTNEVDLKLNMNDAMNEQRSIYVIRTNKAGTQYLKKEQIPIEGNIAFYQDAATGANVMVRCDGYSTDKCDPTLEGSFFVDKVEYGLEPLAFDSPERKRRSASGGKRSGKLYSVFKRKQDKPVKDDFQKETAVGPEGQSMQLVDRIVDLSEFLNPESASMSMWKRVSNINTNRPRKQRKHSNIPYEMGLVVVIDFSVYQSWYRRSSQKTHAEKDIDAKSKIRQYMSHVVNGIDLRFKNLRTNRMRVVVSRFVIADTPSSSRWTSDRFKAQPRDLIYADEVLNKLIKWRFRMGTDLPVHDHTILFTGYDLYRPTIANKGVAGFARVKSMCSHTSVSIVEEHGGFNSILTATHEIGHSLGAYHDGHNNTCIGEDNYIMTPIGGSATPSNALNPFQFSSCSEDAFQSFLDKLPQHNCLTDETDIYDDEEFQEHLSQQPGQLYGPNEQCQQHLGKDSYYAWGGILGDASEVCTHMACKNSMSDTSFNVYYAARGTSCGNKHWCIDGVCTYSEEAQVRKETCVHGDAWRKFGNRTCAQYIKEDKSKCYLSYYNRFCCDTCDKLRRKERDCEFGNRKKMCDIVDQEARFCYHNDNERMCCESCKRHHTGVKDCEYGDRLPDCNPMRCPDQNYATKCCKTCGQMNQKTTTIVPESSQSVVSSTDHRNKIDRSSTKLEQNNIQTNVLPELALPIRHNRKTQDNSLVPREEIRLVTQPTPPSLSQNSRNTRPLKQIKSDASTNKLNTAMGRSIYQRKPKNQTKLKTTYNSQSMNATEPTAQIMVSSASTAREHWKQQQKLKKEQEQLRRQRQSVHSRKRPSKSYNVPKFTHHTNNIGRSSKHPSYRTTTLVTLLSGTHRMNFKSASKTCIKPNATFMSLKCRWLVKLMKGLCTNALLGSICCEPCEPSKKKEFVCTDQQGCTASTASHCYNDMTRSKCCATCKRFETAYSDCRYGDREPHCRLFLRYMPAYTCGAFKHKCCLSCKKNIVQLTTTPPKVVPRRSDNDRPSYRSPGIPHSSFRDRNLRFSQSRNHRRW</sequence>
<keyword evidence="5" id="KW-0482">Metalloprotease</keyword>
<evidence type="ECO:0000256" key="1">
    <source>
        <dbReference type="ARBA" id="ARBA00022670"/>
    </source>
</evidence>
<evidence type="ECO:0000259" key="11">
    <source>
        <dbReference type="PROSITE" id="PS50215"/>
    </source>
</evidence>
<feature type="signal peptide" evidence="10">
    <location>
        <begin position="1"/>
        <end position="24"/>
    </location>
</feature>
<evidence type="ECO:0000313" key="12">
    <source>
        <dbReference type="EMBL" id="OWF37336.1"/>
    </source>
</evidence>
<dbReference type="GO" id="GO:0046872">
    <property type="term" value="F:metal ion binding"/>
    <property type="evidence" value="ECO:0007669"/>
    <property type="project" value="UniProtKB-KW"/>
</dbReference>
<evidence type="ECO:0000256" key="4">
    <source>
        <dbReference type="ARBA" id="ARBA00022833"/>
    </source>
</evidence>
<reference evidence="12 13" key="1">
    <citation type="journal article" date="2017" name="Nat. Ecol. Evol.">
        <title>Scallop genome provides insights into evolution of bilaterian karyotype and development.</title>
        <authorList>
            <person name="Wang S."/>
            <person name="Zhang J."/>
            <person name="Jiao W."/>
            <person name="Li J."/>
            <person name="Xun X."/>
            <person name="Sun Y."/>
            <person name="Guo X."/>
            <person name="Huan P."/>
            <person name="Dong B."/>
            <person name="Zhang L."/>
            <person name="Hu X."/>
            <person name="Sun X."/>
            <person name="Wang J."/>
            <person name="Zhao C."/>
            <person name="Wang Y."/>
            <person name="Wang D."/>
            <person name="Huang X."/>
            <person name="Wang R."/>
            <person name="Lv J."/>
            <person name="Li Y."/>
            <person name="Zhang Z."/>
            <person name="Liu B."/>
            <person name="Lu W."/>
            <person name="Hui Y."/>
            <person name="Liang J."/>
            <person name="Zhou Z."/>
            <person name="Hou R."/>
            <person name="Li X."/>
            <person name="Liu Y."/>
            <person name="Li H."/>
            <person name="Ning X."/>
            <person name="Lin Y."/>
            <person name="Zhao L."/>
            <person name="Xing Q."/>
            <person name="Dou J."/>
            <person name="Li Y."/>
            <person name="Mao J."/>
            <person name="Guo H."/>
            <person name="Dou H."/>
            <person name="Li T."/>
            <person name="Mu C."/>
            <person name="Jiang W."/>
            <person name="Fu Q."/>
            <person name="Fu X."/>
            <person name="Miao Y."/>
            <person name="Liu J."/>
            <person name="Yu Q."/>
            <person name="Li R."/>
            <person name="Liao H."/>
            <person name="Li X."/>
            <person name="Kong Y."/>
            <person name="Jiang Z."/>
            <person name="Chourrout D."/>
            <person name="Li R."/>
            <person name="Bao Z."/>
        </authorList>
    </citation>
    <scope>NUCLEOTIDE SEQUENCE [LARGE SCALE GENOMIC DNA]</scope>
    <source>
        <strain evidence="12 13">PY_sf001</strain>
    </source>
</reference>
<evidence type="ECO:0000256" key="9">
    <source>
        <dbReference type="SAM" id="MobiDB-lite"/>
    </source>
</evidence>
<feature type="compositionally biased region" description="Basic and acidic residues" evidence="9">
    <location>
        <begin position="842"/>
        <end position="860"/>
    </location>
</feature>
<accession>A0A210PLN6</accession>
<keyword evidence="10" id="KW-0732">Signal</keyword>
<feature type="binding site" evidence="8">
    <location>
        <position position="412"/>
    </location>
    <ligand>
        <name>Zn(2+)</name>
        <dbReference type="ChEBI" id="CHEBI:29105"/>
        <note>catalytic</note>
    </ligand>
</feature>
<evidence type="ECO:0000256" key="6">
    <source>
        <dbReference type="ARBA" id="ARBA00023157"/>
    </source>
</evidence>
<dbReference type="OrthoDB" id="6134861at2759"/>
<feature type="domain" description="Peptidase M12B" evidence="11">
    <location>
        <begin position="246"/>
        <end position="479"/>
    </location>
</feature>
<evidence type="ECO:0000313" key="13">
    <source>
        <dbReference type="Proteomes" id="UP000242188"/>
    </source>
</evidence>
<dbReference type="Gene3D" id="3.40.1620.60">
    <property type="match status" value="1"/>
</dbReference>
<feature type="region of interest" description="Disordered" evidence="9">
    <location>
        <begin position="767"/>
        <end position="895"/>
    </location>
</feature>
<comment type="caution">
    <text evidence="12">The sequence shown here is derived from an EMBL/GenBank/DDBJ whole genome shotgun (WGS) entry which is preliminary data.</text>
</comment>
<keyword evidence="1" id="KW-0645">Protease</keyword>
<keyword evidence="2 8" id="KW-0479">Metal-binding</keyword>
<evidence type="ECO:0000256" key="5">
    <source>
        <dbReference type="ARBA" id="ARBA00023049"/>
    </source>
</evidence>
<protein>
    <submittedName>
        <fullName evidence="12">A disintegrin and metalloproteinase with thrombospondin motifs 16</fullName>
    </submittedName>
</protein>
<name>A0A210PLN6_MIZYE</name>
<dbReference type="PROSITE" id="PS50215">
    <property type="entry name" value="ADAM_MEPRO"/>
    <property type="match status" value="1"/>
</dbReference>
<dbReference type="PANTHER" id="PTHR13723">
    <property type="entry name" value="ADAMTS A DISINTEGRIN AND METALLOPROTEASE WITH THROMBOSPONDIN MOTIFS PROTEASE"/>
    <property type="match status" value="1"/>
</dbReference>
<evidence type="ECO:0000256" key="8">
    <source>
        <dbReference type="PROSITE-ProRule" id="PRU00276"/>
    </source>
</evidence>
<feature type="compositionally biased region" description="Polar residues" evidence="9">
    <location>
        <begin position="706"/>
        <end position="716"/>
    </location>
</feature>
<feature type="binding site" evidence="8">
    <location>
        <position position="422"/>
    </location>
    <ligand>
        <name>Zn(2+)</name>
        <dbReference type="ChEBI" id="CHEBI:29105"/>
        <note>catalytic</note>
    </ligand>
</feature>
<dbReference type="AlphaFoldDB" id="A0A210PLN6"/>
<dbReference type="InterPro" id="IPR001590">
    <property type="entry name" value="Peptidase_M12B"/>
</dbReference>
<dbReference type="InterPro" id="IPR024079">
    <property type="entry name" value="MetalloPept_cat_dom_sf"/>
</dbReference>
<dbReference type="SUPFAM" id="SSF55486">
    <property type="entry name" value="Metalloproteases ('zincins'), catalytic domain"/>
    <property type="match status" value="1"/>
</dbReference>
<keyword evidence="13" id="KW-1185">Reference proteome</keyword>
<gene>
    <name evidence="12" type="ORF">KP79_PYT18371</name>
</gene>
<feature type="active site" evidence="8">
    <location>
        <position position="413"/>
    </location>
</feature>
<dbReference type="GO" id="GO:0007229">
    <property type="term" value="P:integrin-mediated signaling pathway"/>
    <property type="evidence" value="ECO:0007669"/>
    <property type="project" value="UniProtKB-KW"/>
</dbReference>
<dbReference type="Proteomes" id="UP000242188">
    <property type="component" value="Unassembled WGS sequence"/>
</dbReference>
<evidence type="ECO:0000256" key="3">
    <source>
        <dbReference type="ARBA" id="ARBA00022801"/>
    </source>
</evidence>
<feature type="compositionally biased region" description="Polar residues" evidence="9">
    <location>
        <begin position="815"/>
        <end position="841"/>
    </location>
</feature>
<dbReference type="Gene3D" id="3.40.390.10">
    <property type="entry name" value="Collagenase (Catalytic Domain)"/>
    <property type="match status" value="1"/>
</dbReference>
<dbReference type="InterPro" id="IPR050439">
    <property type="entry name" value="ADAMTS_ADAMTS-like"/>
</dbReference>
<proteinExistence type="predicted"/>
<dbReference type="GO" id="GO:0006508">
    <property type="term" value="P:proteolysis"/>
    <property type="evidence" value="ECO:0007669"/>
    <property type="project" value="UniProtKB-KW"/>
</dbReference>
<feature type="region of interest" description="Disordered" evidence="9">
    <location>
        <begin position="1047"/>
        <end position="1088"/>
    </location>
</feature>
<keyword evidence="12" id="KW-0401">Integrin</keyword>